<dbReference type="GO" id="GO:0016787">
    <property type="term" value="F:hydrolase activity"/>
    <property type="evidence" value="ECO:0007669"/>
    <property type="project" value="UniProtKB-KW"/>
</dbReference>
<feature type="domain" description="AB hydrolase-1" evidence="2">
    <location>
        <begin position="25"/>
        <end position="256"/>
    </location>
</feature>
<dbReference type="Pfam" id="PF12697">
    <property type="entry name" value="Abhydrolase_6"/>
    <property type="match status" value="1"/>
</dbReference>
<protein>
    <submittedName>
        <fullName evidence="3">Alpha/beta hydrolase</fullName>
    </submittedName>
</protein>
<evidence type="ECO:0000313" key="3">
    <source>
        <dbReference type="EMBL" id="GAA0952826.1"/>
    </source>
</evidence>
<name>A0ABN1R751_9ACTN</name>
<dbReference type="EMBL" id="BAAAHH010000012">
    <property type="protein sequence ID" value="GAA0952826.1"/>
    <property type="molecule type" value="Genomic_DNA"/>
</dbReference>
<dbReference type="Proteomes" id="UP001500665">
    <property type="component" value="Unassembled WGS sequence"/>
</dbReference>
<organism evidence="3 4">
    <name type="scientific">Actinocorallia libanotica</name>
    <dbReference type="NCBI Taxonomy" id="46162"/>
    <lineage>
        <taxon>Bacteria</taxon>
        <taxon>Bacillati</taxon>
        <taxon>Actinomycetota</taxon>
        <taxon>Actinomycetes</taxon>
        <taxon>Streptosporangiales</taxon>
        <taxon>Thermomonosporaceae</taxon>
        <taxon>Actinocorallia</taxon>
    </lineage>
</organism>
<sequence length="264" mass="26701">MAAPLDARAVAALLHTREAGDGPLLLCLHGIGSSSASFAPQLAAFADRMRVVAWDAPGYAASPDLAAAPGMDGYADLAAALITARGHDEAVVLGMSFGGVIAARLAQRHPGLVRALVLGDSTRGSGQSPEQAAAMRDRAAELAEQGAEAFAAVRARRLLRADAPEREAADAAAAMASAIRLPGYGHAADAMAATNLDGTLASIKAPALVLYGEADRVTGARESEAIAARIPGAVLRSVPAAGHLANQENPDAFNAAVAAFLDTL</sequence>
<dbReference type="InterPro" id="IPR029058">
    <property type="entry name" value="AB_hydrolase_fold"/>
</dbReference>
<dbReference type="PRINTS" id="PR00111">
    <property type="entry name" value="ABHYDROLASE"/>
</dbReference>
<dbReference type="PANTHER" id="PTHR43798">
    <property type="entry name" value="MONOACYLGLYCEROL LIPASE"/>
    <property type="match status" value="1"/>
</dbReference>
<keyword evidence="1 3" id="KW-0378">Hydrolase</keyword>
<dbReference type="Gene3D" id="3.40.50.1820">
    <property type="entry name" value="alpha/beta hydrolase"/>
    <property type="match status" value="1"/>
</dbReference>
<reference evidence="3 4" key="1">
    <citation type="journal article" date="2019" name="Int. J. Syst. Evol. Microbiol.">
        <title>The Global Catalogue of Microorganisms (GCM) 10K type strain sequencing project: providing services to taxonomists for standard genome sequencing and annotation.</title>
        <authorList>
            <consortium name="The Broad Institute Genomics Platform"/>
            <consortium name="The Broad Institute Genome Sequencing Center for Infectious Disease"/>
            <person name="Wu L."/>
            <person name="Ma J."/>
        </authorList>
    </citation>
    <scope>NUCLEOTIDE SEQUENCE [LARGE SCALE GENOMIC DNA]</scope>
    <source>
        <strain evidence="3 4">JCM 10696</strain>
    </source>
</reference>
<evidence type="ECO:0000259" key="2">
    <source>
        <dbReference type="Pfam" id="PF12697"/>
    </source>
</evidence>
<accession>A0ABN1R751</accession>
<dbReference type="SUPFAM" id="SSF53474">
    <property type="entry name" value="alpha/beta-Hydrolases"/>
    <property type="match status" value="1"/>
</dbReference>
<dbReference type="InterPro" id="IPR000073">
    <property type="entry name" value="AB_hydrolase_1"/>
</dbReference>
<gene>
    <name evidence="3" type="ORF">GCM10009550_34110</name>
</gene>
<proteinExistence type="predicted"/>
<comment type="caution">
    <text evidence="3">The sequence shown here is derived from an EMBL/GenBank/DDBJ whole genome shotgun (WGS) entry which is preliminary data.</text>
</comment>
<evidence type="ECO:0000256" key="1">
    <source>
        <dbReference type="ARBA" id="ARBA00022801"/>
    </source>
</evidence>
<dbReference type="InterPro" id="IPR050266">
    <property type="entry name" value="AB_hydrolase_sf"/>
</dbReference>
<keyword evidence="4" id="KW-1185">Reference proteome</keyword>
<dbReference type="RefSeq" id="WP_344241803.1">
    <property type="nucleotide sequence ID" value="NZ_BAAAHH010000012.1"/>
</dbReference>
<evidence type="ECO:0000313" key="4">
    <source>
        <dbReference type="Proteomes" id="UP001500665"/>
    </source>
</evidence>
<dbReference type="PANTHER" id="PTHR43798:SF31">
    <property type="entry name" value="AB HYDROLASE SUPERFAMILY PROTEIN YCLE"/>
    <property type="match status" value="1"/>
</dbReference>